<evidence type="ECO:0000256" key="3">
    <source>
        <dbReference type="ARBA" id="ARBA00022559"/>
    </source>
</evidence>
<dbReference type="Pfam" id="PF00578">
    <property type="entry name" value="AhpC-TSA"/>
    <property type="match status" value="1"/>
</dbReference>
<sequence>MSAEEIDHVTAADKIMEDLFDHDRAIQAGDEAPDFDLPVAGGGRTSLRSVCGNGPVVISFYRGHWCPFCSLEIAALAQVHGELERQGGTLLAISPQPEDSALKARREYGIDFPLLVDREARVCEAYGLVCELPEGVRQMSLDAGFEPIARTGLSQWAIPVPATYVVGQDREVRYSFLDTNYRNRLDPAELGKILSRMRSPAETGEPI</sequence>
<dbReference type="EC" id="1.11.1.24" evidence="2"/>
<dbReference type="SUPFAM" id="SSF52833">
    <property type="entry name" value="Thioredoxin-like"/>
    <property type="match status" value="1"/>
</dbReference>
<evidence type="ECO:0000256" key="5">
    <source>
        <dbReference type="ARBA" id="ARBA00023002"/>
    </source>
</evidence>
<evidence type="ECO:0000256" key="7">
    <source>
        <dbReference type="ARBA" id="ARBA00023284"/>
    </source>
</evidence>
<dbReference type="Gene3D" id="3.40.30.10">
    <property type="entry name" value="Glutaredoxin"/>
    <property type="match status" value="1"/>
</dbReference>
<dbReference type="InterPro" id="IPR036249">
    <property type="entry name" value="Thioredoxin-like_sf"/>
</dbReference>
<evidence type="ECO:0000256" key="4">
    <source>
        <dbReference type="ARBA" id="ARBA00022862"/>
    </source>
</evidence>
<dbReference type="PANTHER" id="PTHR42801:SF7">
    <property type="entry name" value="SLL1159 PROTEIN"/>
    <property type="match status" value="1"/>
</dbReference>
<accession>A0ABW9UXY2</accession>
<organism evidence="13 14">
    <name type="scientific">Pelagerythrobacter marinus</name>
    <dbReference type="NCBI Taxonomy" id="538382"/>
    <lineage>
        <taxon>Bacteria</taxon>
        <taxon>Pseudomonadati</taxon>
        <taxon>Pseudomonadota</taxon>
        <taxon>Alphaproteobacteria</taxon>
        <taxon>Sphingomonadales</taxon>
        <taxon>Erythrobacteraceae</taxon>
        <taxon>Pelagerythrobacter</taxon>
    </lineage>
</organism>
<comment type="catalytic activity">
    <reaction evidence="11">
        <text>a hydroperoxide + [thioredoxin]-dithiol = an alcohol + [thioredoxin]-disulfide + H2O</text>
        <dbReference type="Rhea" id="RHEA:62620"/>
        <dbReference type="Rhea" id="RHEA-COMP:10698"/>
        <dbReference type="Rhea" id="RHEA-COMP:10700"/>
        <dbReference type="ChEBI" id="CHEBI:15377"/>
        <dbReference type="ChEBI" id="CHEBI:29950"/>
        <dbReference type="ChEBI" id="CHEBI:30879"/>
        <dbReference type="ChEBI" id="CHEBI:35924"/>
        <dbReference type="ChEBI" id="CHEBI:50058"/>
        <dbReference type="EC" id="1.11.1.24"/>
    </reaction>
</comment>
<protein>
    <recommendedName>
        <fullName evidence="2">thioredoxin-dependent peroxiredoxin</fullName>
        <ecNumber evidence="2">1.11.1.24</ecNumber>
    </recommendedName>
    <alternativeName>
        <fullName evidence="8">Thioredoxin peroxidase</fullName>
    </alternativeName>
    <alternativeName>
        <fullName evidence="10">Thioredoxin-dependent peroxiredoxin Bcp</fullName>
    </alternativeName>
</protein>
<dbReference type="InterPro" id="IPR050924">
    <property type="entry name" value="Peroxiredoxin_BCP/PrxQ"/>
</dbReference>
<keyword evidence="4" id="KW-0049">Antioxidant</keyword>
<dbReference type="EMBL" id="WTYO01000003">
    <property type="protein sequence ID" value="MXO68670.1"/>
    <property type="molecule type" value="Genomic_DNA"/>
</dbReference>
<evidence type="ECO:0000313" key="13">
    <source>
        <dbReference type="EMBL" id="MXO68670.1"/>
    </source>
</evidence>
<evidence type="ECO:0000256" key="8">
    <source>
        <dbReference type="ARBA" id="ARBA00032824"/>
    </source>
</evidence>
<evidence type="ECO:0000256" key="11">
    <source>
        <dbReference type="ARBA" id="ARBA00049091"/>
    </source>
</evidence>
<evidence type="ECO:0000256" key="1">
    <source>
        <dbReference type="ARBA" id="ARBA00003330"/>
    </source>
</evidence>
<keyword evidence="3" id="KW-0575">Peroxidase</keyword>
<evidence type="ECO:0000256" key="9">
    <source>
        <dbReference type="ARBA" id="ARBA00038489"/>
    </source>
</evidence>
<feature type="domain" description="Thioredoxin" evidence="12">
    <location>
        <begin position="26"/>
        <end position="199"/>
    </location>
</feature>
<dbReference type="RefSeq" id="WP_160733298.1">
    <property type="nucleotide sequence ID" value="NZ_WTYO01000003.1"/>
</dbReference>
<comment type="function">
    <text evidence="1">Thiol-specific peroxidase that catalyzes the reduction of hydrogen peroxide and organic hydroperoxides to water and alcohols, respectively. Plays a role in cell protection against oxidative stress by detoxifying peroxides and as sensor of hydrogen peroxide-mediated signaling events.</text>
</comment>
<evidence type="ECO:0000256" key="10">
    <source>
        <dbReference type="ARBA" id="ARBA00042639"/>
    </source>
</evidence>
<dbReference type="Proteomes" id="UP000444401">
    <property type="component" value="Unassembled WGS sequence"/>
</dbReference>
<reference evidence="13 14" key="1">
    <citation type="submission" date="2019-12" db="EMBL/GenBank/DDBJ databases">
        <title>Genomic-based taxomic classification of the family Erythrobacteraceae.</title>
        <authorList>
            <person name="Xu L."/>
        </authorList>
    </citation>
    <scope>NUCLEOTIDE SEQUENCE [LARGE SCALE GENOMIC DNA]</scope>
    <source>
        <strain evidence="13 14">H32</strain>
    </source>
</reference>
<dbReference type="PANTHER" id="PTHR42801">
    <property type="entry name" value="THIOREDOXIN-DEPENDENT PEROXIDE REDUCTASE"/>
    <property type="match status" value="1"/>
</dbReference>
<evidence type="ECO:0000256" key="2">
    <source>
        <dbReference type="ARBA" id="ARBA00013017"/>
    </source>
</evidence>
<dbReference type="PROSITE" id="PS51352">
    <property type="entry name" value="THIOREDOXIN_2"/>
    <property type="match status" value="1"/>
</dbReference>
<comment type="caution">
    <text evidence="13">The sequence shown here is derived from an EMBL/GenBank/DDBJ whole genome shotgun (WGS) entry which is preliminary data.</text>
</comment>
<keyword evidence="7" id="KW-0676">Redox-active center</keyword>
<evidence type="ECO:0000313" key="14">
    <source>
        <dbReference type="Proteomes" id="UP000444401"/>
    </source>
</evidence>
<keyword evidence="5" id="KW-0560">Oxidoreductase</keyword>
<dbReference type="InterPro" id="IPR013766">
    <property type="entry name" value="Thioredoxin_domain"/>
</dbReference>
<evidence type="ECO:0000259" key="12">
    <source>
        <dbReference type="PROSITE" id="PS51352"/>
    </source>
</evidence>
<evidence type="ECO:0000256" key="6">
    <source>
        <dbReference type="ARBA" id="ARBA00023157"/>
    </source>
</evidence>
<keyword evidence="6" id="KW-1015">Disulfide bond</keyword>
<dbReference type="InterPro" id="IPR000866">
    <property type="entry name" value="AhpC/TSA"/>
</dbReference>
<proteinExistence type="inferred from homology"/>
<gene>
    <name evidence="13" type="ORF">GRI72_07505</name>
</gene>
<keyword evidence="14" id="KW-1185">Reference proteome</keyword>
<name>A0ABW9UXY2_9SPHN</name>
<comment type="similarity">
    <text evidence="9">Belongs to the peroxiredoxin family. BCP/PrxQ subfamily.</text>
</comment>
<dbReference type="CDD" id="cd02970">
    <property type="entry name" value="PRX_like2"/>
    <property type="match status" value="1"/>
</dbReference>